<dbReference type="PANTHER" id="PTHR42956:SF1">
    <property type="entry name" value="NITROGENASE IRON-MOLYBDENUM COFACTOR BIOSYNTHESIS PROTEIN NIFE"/>
    <property type="match status" value="1"/>
</dbReference>
<dbReference type="InterPro" id="IPR000510">
    <property type="entry name" value="Nase/OxRdtase_comp1"/>
</dbReference>
<dbReference type="PATRIC" id="fig|1341156.4.peg.3762"/>
<dbReference type="RefSeq" id="WP_037289113.1">
    <property type="nucleotide sequence ID" value="NZ_JEOB01000004.1"/>
</dbReference>
<sequence>MSFIERPRFSCMLGGALATLTSLPRVIPIIHGAQGCGGQLTNSFAYGGYLGVGYCGGASLPSSNVSEKEIIFGGAEKLRKEILAAYDVMDGDLFVVVTSCMTDLIGDDVEAVISEVERPEYPLIFVDTGGFKGNSYYGYDIVIKSLFEQYIPVTKEKDEKLVNLLGLVPAYDPFFRGDLEEIRRILSLIGVKATTFVTPDQTIENIRNAGKAALNIVLSPVNGIRAAKAAKEKHGIDYIVTDLPIGSNASVKFAIEIAEKLGIDREFAEKALEKEVERYYSYVDRATDVIADTDFQNYAVVVNNATQALPYAQYLDNEIGWLPEYVFITDELREKNKEIIRRHFEELPFEYRPKLVFETDTSKIQQYITQNDPQFLSDTYYEKLEPAFVLGSSIDRKLSQVLNGNFLNISFPAMSRIILNKTYAGFNGGLALLEDLITAQVSGR</sequence>
<organism evidence="4 5">
    <name type="scientific">Ruminococcus albus SY3</name>
    <dbReference type="NCBI Taxonomy" id="1341156"/>
    <lineage>
        <taxon>Bacteria</taxon>
        <taxon>Bacillati</taxon>
        <taxon>Bacillota</taxon>
        <taxon>Clostridia</taxon>
        <taxon>Eubacteriales</taxon>
        <taxon>Oscillospiraceae</taxon>
        <taxon>Ruminococcus</taxon>
    </lineage>
</organism>
<keyword evidence="1 2" id="KW-0535">Nitrogen fixation</keyword>
<comment type="similarity">
    <text evidence="2">Belongs to the NifD/NifK/NifE/NifN family.</text>
</comment>
<evidence type="ECO:0000259" key="3">
    <source>
        <dbReference type="Pfam" id="PF00148"/>
    </source>
</evidence>
<comment type="caution">
    <text evidence="4">The sequence shown here is derived from an EMBL/GenBank/DDBJ whole genome shotgun (WGS) entry which is preliminary data.</text>
</comment>
<feature type="domain" description="Nitrogenase/oxidoreductase component 1" evidence="3">
    <location>
        <begin position="11"/>
        <end position="438"/>
    </location>
</feature>
<dbReference type="GO" id="GO:0016163">
    <property type="term" value="F:nitrogenase activity"/>
    <property type="evidence" value="ECO:0007669"/>
    <property type="project" value="InterPro"/>
</dbReference>
<evidence type="ECO:0000256" key="1">
    <source>
        <dbReference type="ARBA" id="ARBA00023231"/>
    </source>
</evidence>
<dbReference type="Proteomes" id="UP000021369">
    <property type="component" value="Unassembled WGS sequence"/>
</dbReference>
<dbReference type="Gene3D" id="3.40.50.1980">
    <property type="entry name" value="Nitrogenase molybdenum iron protein domain"/>
    <property type="match status" value="3"/>
</dbReference>
<dbReference type="OrthoDB" id="9802175at2"/>
<dbReference type="AlphaFoldDB" id="A0A011UAH3"/>
<accession>A0A011UAH3</accession>
<dbReference type="SUPFAM" id="SSF53807">
    <property type="entry name" value="Helical backbone' metal receptor"/>
    <property type="match status" value="1"/>
</dbReference>
<protein>
    <submittedName>
        <fullName evidence="4">NifK1 protein</fullName>
    </submittedName>
</protein>
<reference evidence="4 5" key="1">
    <citation type="submission" date="2013-06" db="EMBL/GenBank/DDBJ databases">
        <title>Rumen cellulosomics: divergent fiber-degrading strategies revealed by comparative genome-wide analysis of six Ruminococcal strains.</title>
        <authorList>
            <person name="Dassa B."/>
            <person name="Borovok I."/>
            <person name="Lamed R."/>
            <person name="Flint H."/>
            <person name="Yeoman C.J."/>
            <person name="White B."/>
            <person name="Bayer E.A."/>
        </authorList>
    </citation>
    <scope>NUCLEOTIDE SEQUENCE [LARGE SCALE GENOMIC DNA]</scope>
    <source>
        <strain evidence="4 5">SY3</strain>
    </source>
</reference>
<proteinExistence type="inferred from homology"/>
<dbReference type="InterPro" id="IPR000318">
    <property type="entry name" value="Nase_comp1_CS"/>
</dbReference>
<gene>
    <name evidence="4" type="ORF">RASY3_13695</name>
</gene>
<dbReference type="InterPro" id="IPR049939">
    <property type="entry name" value="NifE-like"/>
</dbReference>
<evidence type="ECO:0000313" key="5">
    <source>
        <dbReference type="Proteomes" id="UP000021369"/>
    </source>
</evidence>
<keyword evidence="5" id="KW-1185">Reference proteome</keyword>
<dbReference type="Pfam" id="PF00148">
    <property type="entry name" value="Oxidored_nitro"/>
    <property type="match status" value="1"/>
</dbReference>
<evidence type="ECO:0000313" key="4">
    <source>
        <dbReference type="EMBL" id="EXM37589.1"/>
    </source>
</evidence>
<evidence type="ECO:0000256" key="2">
    <source>
        <dbReference type="RuleBase" id="RU004021"/>
    </source>
</evidence>
<dbReference type="EMBL" id="JEOB01000004">
    <property type="protein sequence ID" value="EXM37589.1"/>
    <property type="molecule type" value="Genomic_DNA"/>
</dbReference>
<name>A0A011UAH3_RUMAL</name>
<dbReference type="PANTHER" id="PTHR42956">
    <property type="entry name" value="NITROGENASE IRON-MOLYBDENUM COFACTOR BIOSYNTHESIS PROTEIN NIFE"/>
    <property type="match status" value="1"/>
</dbReference>
<dbReference type="PROSITE" id="PS00699">
    <property type="entry name" value="NITROGENASE_1_1"/>
    <property type="match status" value="1"/>
</dbReference>